<evidence type="ECO:0000256" key="3">
    <source>
        <dbReference type="ARBA" id="ARBA00022692"/>
    </source>
</evidence>
<dbReference type="Proteomes" id="UP000006911">
    <property type="component" value="Unassembled WGS sequence"/>
</dbReference>
<dbReference type="eggNOG" id="ENOG502S7UZ">
    <property type="taxonomic scope" value="Eukaryota"/>
</dbReference>
<name>D5GJ24_TUBMM</name>
<dbReference type="OMA" id="YGLFTFG"/>
<sequence length="112" mass="11450">MIAKDLSAENKEALLIGSLCALGGTIGYAKTGSIPSITAGVTVGALYVCAGLRIRAEQSHGNEIAVLASLALAGSSAPRALRSGKGLPIGLSLLAAYGLVYYGIKVKQQHRR</sequence>
<evidence type="ECO:0000256" key="2">
    <source>
        <dbReference type="ARBA" id="ARBA00007590"/>
    </source>
</evidence>
<keyword evidence="8" id="KW-1185">Reference proteome</keyword>
<dbReference type="InterPro" id="IPR044890">
    <property type="entry name" value="TMEM14_sf"/>
</dbReference>
<proteinExistence type="inferred from homology"/>
<dbReference type="AlphaFoldDB" id="D5GJ24"/>
<dbReference type="PANTHER" id="PTHR12668:SF15">
    <property type="entry name" value="UPF0136 DOMAIN PROTEIN (AFU_ORTHOLOGUE AFUA_1G03720)"/>
    <property type="match status" value="1"/>
</dbReference>
<dbReference type="GeneID" id="9181858"/>
<evidence type="ECO:0000256" key="4">
    <source>
        <dbReference type="ARBA" id="ARBA00022989"/>
    </source>
</evidence>
<organism evidence="7 8">
    <name type="scientific">Tuber melanosporum (strain Mel28)</name>
    <name type="common">Perigord black truffle</name>
    <dbReference type="NCBI Taxonomy" id="656061"/>
    <lineage>
        <taxon>Eukaryota</taxon>
        <taxon>Fungi</taxon>
        <taxon>Dikarya</taxon>
        <taxon>Ascomycota</taxon>
        <taxon>Pezizomycotina</taxon>
        <taxon>Pezizomycetes</taxon>
        <taxon>Pezizales</taxon>
        <taxon>Tuberaceae</taxon>
        <taxon>Tuber</taxon>
    </lineage>
</organism>
<dbReference type="InParanoid" id="D5GJ24"/>
<evidence type="ECO:0000256" key="5">
    <source>
        <dbReference type="ARBA" id="ARBA00023136"/>
    </source>
</evidence>
<evidence type="ECO:0000313" key="7">
    <source>
        <dbReference type="EMBL" id="CAZ84517.1"/>
    </source>
</evidence>
<keyword evidence="4 6" id="KW-1133">Transmembrane helix</keyword>
<dbReference type="InterPro" id="IPR005349">
    <property type="entry name" value="TMEM14"/>
</dbReference>
<dbReference type="GO" id="GO:0016020">
    <property type="term" value="C:membrane"/>
    <property type="evidence" value="ECO:0007669"/>
    <property type="project" value="UniProtKB-SubCell"/>
</dbReference>
<evidence type="ECO:0000313" key="8">
    <source>
        <dbReference type="Proteomes" id="UP000006911"/>
    </source>
</evidence>
<dbReference type="HOGENOM" id="CLU_096652_3_0_1"/>
<evidence type="ECO:0000256" key="1">
    <source>
        <dbReference type="ARBA" id="ARBA00004370"/>
    </source>
</evidence>
<gene>
    <name evidence="7" type="ORF">GSTUM_00008788001</name>
</gene>
<accession>D5GJ24</accession>
<comment type="subcellular location">
    <subcellularLocation>
        <location evidence="1">Membrane</location>
    </subcellularLocation>
</comment>
<dbReference type="Gene3D" id="1.10.10.1740">
    <property type="entry name" value="Transmembrane protein 14-like"/>
    <property type="match status" value="1"/>
</dbReference>
<feature type="transmembrane region" description="Helical" evidence="6">
    <location>
        <begin position="87"/>
        <end position="104"/>
    </location>
</feature>
<dbReference type="EMBL" id="FN430329">
    <property type="protein sequence ID" value="CAZ84517.1"/>
    <property type="molecule type" value="Genomic_DNA"/>
</dbReference>
<reference evidence="7 8" key="1">
    <citation type="journal article" date="2010" name="Nature">
        <title>Perigord black truffle genome uncovers evolutionary origins and mechanisms of symbiosis.</title>
        <authorList>
            <person name="Martin F."/>
            <person name="Kohler A."/>
            <person name="Murat C."/>
            <person name="Balestrini R."/>
            <person name="Coutinho P.M."/>
            <person name="Jaillon O."/>
            <person name="Montanini B."/>
            <person name="Morin E."/>
            <person name="Noel B."/>
            <person name="Percudani R."/>
            <person name="Porcel B."/>
            <person name="Rubini A."/>
            <person name="Amicucci A."/>
            <person name="Amselem J."/>
            <person name="Anthouard V."/>
            <person name="Arcioni S."/>
            <person name="Artiguenave F."/>
            <person name="Aury J.M."/>
            <person name="Ballario P."/>
            <person name="Bolchi A."/>
            <person name="Brenna A."/>
            <person name="Brun A."/>
            <person name="Buee M."/>
            <person name="Cantarel B."/>
            <person name="Chevalier G."/>
            <person name="Couloux A."/>
            <person name="Da Silva C."/>
            <person name="Denoeud F."/>
            <person name="Duplessis S."/>
            <person name="Ghignone S."/>
            <person name="Hilselberger B."/>
            <person name="Iotti M."/>
            <person name="Marcais B."/>
            <person name="Mello A."/>
            <person name="Miranda M."/>
            <person name="Pacioni G."/>
            <person name="Quesneville H."/>
            <person name="Riccioni C."/>
            <person name="Ruotolo R."/>
            <person name="Splivallo R."/>
            <person name="Stocchi V."/>
            <person name="Tisserant E."/>
            <person name="Viscomi A.R."/>
            <person name="Zambonelli A."/>
            <person name="Zampieri E."/>
            <person name="Henrissat B."/>
            <person name="Lebrun M.H."/>
            <person name="Paolocci F."/>
            <person name="Bonfante P."/>
            <person name="Ottonello S."/>
            <person name="Wincker P."/>
        </authorList>
    </citation>
    <scope>NUCLEOTIDE SEQUENCE [LARGE SCALE GENOMIC DNA]</scope>
    <source>
        <strain evidence="7 8">Mel28</strain>
    </source>
</reference>
<dbReference type="PANTHER" id="PTHR12668">
    <property type="entry name" value="TRANSMEMBRANE PROTEIN 14, 15"/>
    <property type="match status" value="1"/>
</dbReference>
<protein>
    <submittedName>
        <fullName evidence="7">(Perigord truffle) hypothetical protein</fullName>
    </submittedName>
</protein>
<dbReference type="Pfam" id="PF03647">
    <property type="entry name" value="Tmemb_14"/>
    <property type="match status" value="1"/>
</dbReference>
<dbReference type="FunCoup" id="D5GJ24">
    <property type="interactions" value="64"/>
</dbReference>
<keyword evidence="3 6" id="KW-0812">Transmembrane</keyword>
<feature type="transmembrane region" description="Helical" evidence="6">
    <location>
        <begin position="12"/>
        <end position="28"/>
    </location>
</feature>
<evidence type="ECO:0000256" key="6">
    <source>
        <dbReference type="SAM" id="Phobius"/>
    </source>
</evidence>
<dbReference type="RefSeq" id="XP_002840326.1">
    <property type="nucleotide sequence ID" value="XM_002840280.1"/>
</dbReference>
<dbReference type="KEGG" id="tml:GSTUM_00008788001"/>
<comment type="similarity">
    <text evidence="2">Belongs to the TMEM14 family.</text>
</comment>
<keyword evidence="5 6" id="KW-0472">Membrane</keyword>